<reference evidence="9" key="3">
    <citation type="submission" date="2011-03" db="EMBL/GenBank/DDBJ databases">
        <title>Annotation of Magnaporthe poae ATCC 64411.</title>
        <authorList>
            <person name="Ma L.-J."/>
            <person name="Dead R."/>
            <person name="Young S.K."/>
            <person name="Zeng Q."/>
            <person name="Gargeya S."/>
            <person name="Fitzgerald M."/>
            <person name="Haas B."/>
            <person name="Abouelleil A."/>
            <person name="Alvarado L."/>
            <person name="Arachchi H.M."/>
            <person name="Berlin A."/>
            <person name="Brown A."/>
            <person name="Chapman S.B."/>
            <person name="Chen Z."/>
            <person name="Dunbar C."/>
            <person name="Freedman E."/>
            <person name="Gearin G."/>
            <person name="Gellesch M."/>
            <person name="Goldberg J."/>
            <person name="Griggs A."/>
            <person name="Gujja S."/>
            <person name="Heiman D."/>
            <person name="Howarth C."/>
            <person name="Larson L."/>
            <person name="Lui A."/>
            <person name="MacDonald P.J.P."/>
            <person name="Mehta T."/>
            <person name="Montmayeur A."/>
            <person name="Murphy C."/>
            <person name="Neiman D."/>
            <person name="Pearson M."/>
            <person name="Priest M."/>
            <person name="Roberts A."/>
            <person name="Saif S."/>
            <person name="Shea T."/>
            <person name="Shenoy N."/>
            <person name="Sisk P."/>
            <person name="Stolte C."/>
            <person name="Sykes S."/>
            <person name="Yandava C."/>
            <person name="Wortman J."/>
            <person name="Nusbaum C."/>
            <person name="Birren B."/>
        </authorList>
    </citation>
    <scope>NUCLEOTIDE SEQUENCE</scope>
    <source>
        <strain evidence="9">ATCC 64411</strain>
    </source>
</reference>
<dbReference type="GO" id="GO:0006351">
    <property type="term" value="P:DNA-templated transcription"/>
    <property type="evidence" value="ECO:0007669"/>
    <property type="project" value="InterPro"/>
</dbReference>
<feature type="compositionally biased region" description="Polar residues" evidence="7">
    <location>
        <begin position="22"/>
        <end position="47"/>
    </location>
</feature>
<keyword evidence="6" id="KW-0539">Nucleus</keyword>
<evidence type="ECO:0000256" key="4">
    <source>
        <dbReference type="ARBA" id="ARBA00023125"/>
    </source>
</evidence>
<feature type="region of interest" description="Disordered" evidence="7">
    <location>
        <begin position="1"/>
        <end position="77"/>
    </location>
</feature>
<dbReference type="InterPro" id="IPR007219">
    <property type="entry name" value="XnlR_reg_dom"/>
</dbReference>
<comment type="subcellular location">
    <subcellularLocation>
        <location evidence="1">Nucleus</location>
    </subcellularLocation>
</comment>
<dbReference type="GO" id="GO:0000981">
    <property type="term" value="F:DNA-binding transcription factor activity, RNA polymerase II-specific"/>
    <property type="evidence" value="ECO:0007669"/>
    <property type="project" value="InterPro"/>
</dbReference>
<dbReference type="eggNOG" id="ENOG502RPVK">
    <property type="taxonomic scope" value="Eukaryota"/>
</dbReference>
<evidence type="ECO:0000256" key="5">
    <source>
        <dbReference type="ARBA" id="ARBA00023163"/>
    </source>
</evidence>
<reference evidence="10" key="5">
    <citation type="submission" date="2015-06" db="UniProtKB">
        <authorList>
            <consortium name="EnsemblFungi"/>
        </authorList>
    </citation>
    <scope>IDENTIFICATION</scope>
    <source>
        <strain evidence="10">ATCC 64411</strain>
    </source>
</reference>
<reference evidence="9" key="2">
    <citation type="submission" date="2010-05" db="EMBL/GenBank/DDBJ databases">
        <title>The Genome Sequence of Magnaporthe poae strain ATCC 64411.</title>
        <authorList>
            <consortium name="The Broad Institute Genome Sequencing Platform"/>
            <consortium name="Broad Institute Genome Sequencing Center for Infectious Disease"/>
            <person name="Ma L.-J."/>
            <person name="Dead R."/>
            <person name="Young S."/>
            <person name="Zeng Q."/>
            <person name="Koehrsen M."/>
            <person name="Alvarado L."/>
            <person name="Berlin A."/>
            <person name="Chapman S.B."/>
            <person name="Chen Z."/>
            <person name="Freedman E."/>
            <person name="Gellesch M."/>
            <person name="Goldberg J."/>
            <person name="Griggs A."/>
            <person name="Gujja S."/>
            <person name="Heilman E.R."/>
            <person name="Heiman D."/>
            <person name="Hepburn T."/>
            <person name="Howarth C."/>
            <person name="Jen D."/>
            <person name="Larson L."/>
            <person name="Mehta T."/>
            <person name="Neiman D."/>
            <person name="Pearson M."/>
            <person name="Roberts A."/>
            <person name="Saif S."/>
            <person name="Shea T."/>
            <person name="Shenoy N."/>
            <person name="Sisk P."/>
            <person name="Stolte C."/>
            <person name="Sykes S."/>
            <person name="Walk T."/>
            <person name="White J."/>
            <person name="Yandava C."/>
            <person name="Haas B."/>
            <person name="Nusbaum C."/>
            <person name="Birren B."/>
        </authorList>
    </citation>
    <scope>NUCLEOTIDE SEQUENCE</scope>
    <source>
        <strain evidence="9">ATCC 64411</strain>
    </source>
</reference>
<dbReference type="STRING" id="644358.A0A0C4EB27"/>
<dbReference type="InterPro" id="IPR051089">
    <property type="entry name" value="prtT"/>
</dbReference>
<proteinExistence type="predicted"/>
<dbReference type="SUPFAM" id="SSF57701">
    <property type="entry name" value="Zn2/Cys6 DNA-binding domain"/>
    <property type="match status" value="1"/>
</dbReference>
<dbReference type="EMBL" id="ADBL01002531">
    <property type="status" value="NOT_ANNOTATED_CDS"/>
    <property type="molecule type" value="Genomic_DNA"/>
</dbReference>
<dbReference type="InterPro" id="IPR001138">
    <property type="entry name" value="Zn2Cys6_DnaBD"/>
</dbReference>
<dbReference type="PANTHER" id="PTHR31845">
    <property type="entry name" value="FINGER DOMAIN PROTEIN, PUTATIVE-RELATED"/>
    <property type="match status" value="1"/>
</dbReference>
<evidence type="ECO:0000256" key="7">
    <source>
        <dbReference type="SAM" id="MobiDB-lite"/>
    </source>
</evidence>
<accession>A0A0C4EB27</accession>
<dbReference type="GO" id="GO:0000976">
    <property type="term" value="F:transcription cis-regulatory region binding"/>
    <property type="evidence" value="ECO:0007669"/>
    <property type="project" value="TreeGrafter"/>
</dbReference>
<dbReference type="AlphaFoldDB" id="A0A0C4EB27"/>
<keyword evidence="5" id="KW-0804">Transcription</keyword>
<dbReference type="EnsemblFungi" id="MAPG_09870T0">
    <property type="protein sequence ID" value="MAPG_09870T0"/>
    <property type="gene ID" value="MAPG_09870"/>
</dbReference>
<evidence type="ECO:0000256" key="6">
    <source>
        <dbReference type="ARBA" id="ARBA00023242"/>
    </source>
</evidence>
<dbReference type="SMART" id="SM00066">
    <property type="entry name" value="GAL4"/>
    <property type="match status" value="1"/>
</dbReference>
<protein>
    <recommendedName>
        <fullName evidence="8">Zn(2)-C6 fungal-type domain-containing protein</fullName>
    </recommendedName>
</protein>
<evidence type="ECO:0000256" key="3">
    <source>
        <dbReference type="ARBA" id="ARBA00023015"/>
    </source>
</evidence>
<dbReference type="CDD" id="cd00067">
    <property type="entry name" value="GAL4"/>
    <property type="match status" value="1"/>
</dbReference>
<evidence type="ECO:0000256" key="2">
    <source>
        <dbReference type="ARBA" id="ARBA00022723"/>
    </source>
</evidence>
<evidence type="ECO:0000256" key="1">
    <source>
        <dbReference type="ARBA" id="ARBA00004123"/>
    </source>
</evidence>
<keyword evidence="4" id="KW-0238">DNA-binding</keyword>
<dbReference type="PROSITE" id="PS00463">
    <property type="entry name" value="ZN2_CY6_FUNGAL_1"/>
    <property type="match status" value="1"/>
</dbReference>
<reference evidence="10" key="4">
    <citation type="journal article" date="2015" name="G3 (Bethesda)">
        <title>Genome sequences of three phytopathogenic species of the Magnaporthaceae family of fungi.</title>
        <authorList>
            <person name="Okagaki L.H."/>
            <person name="Nunes C.C."/>
            <person name="Sailsbery J."/>
            <person name="Clay B."/>
            <person name="Brown D."/>
            <person name="John T."/>
            <person name="Oh Y."/>
            <person name="Young N."/>
            <person name="Fitzgerald M."/>
            <person name="Haas B.J."/>
            <person name="Zeng Q."/>
            <person name="Young S."/>
            <person name="Adiconis X."/>
            <person name="Fan L."/>
            <person name="Levin J.Z."/>
            <person name="Mitchell T.K."/>
            <person name="Okubara P.A."/>
            <person name="Farman M.L."/>
            <person name="Kohn L.M."/>
            <person name="Birren B."/>
            <person name="Ma L.-J."/>
            <person name="Dean R.A."/>
        </authorList>
    </citation>
    <scope>NUCLEOTIDE SEQUENCE</scope>
    <source>
        <strain evidence="10">ATCC 64411 / 73-15</strain>
    </source>
</reference>
<feature type="domain" description="Zn(2)-C6 fungal-type" evidence="8">
    <location>
        <begin position="92"/>
        <end position="124"/>
    </location>
</feature>
<reference evidence="11" key="1">
    <citation type="submission" date="2010-05" db="EMBL/GenBank/DDBJ databases">
        <title>The genome sequence of Magnaporthe poae strain ATCC 64411.</title>
        <authorList>
            <person name="Ma L.-J."/>
            <person name="Dead R."/>
            <person name="Young S."/>
            <person name="Zeng Q."/>
            <person name="Koehrsen M."/>
            <person name="Alvarado L."/>
            <person name="Berlin A."/>
            <person name="Chapman S.B."/>
            <person name="Chen Z."/>
            <person name="Freedman E."/>
            <person name="Gellesch M."/>
            <person name="Goldberg J."/>
            <person name="Griggs A."/>
            <person name="Gujja S."/>
            <person name="Heilman E.R."/>
            <person name="Heiman D."/>
            <person name="Hepburn T."/>
            <person name="Howarth C."/>
            <person name="Jen D."/>
            <person name="Larson L."/>
            <person name="Mehta T."/>
            <person name="Neiman D."/>
            <person name="Pearson M."/>
            <person name="Roberts A."/>
            <person name="Saif S."/>
            <person name="Shea T."/>
            <person name="Shenoy N."/>
            <person name="Sisk P."/>
            <person name="Stolte C."/>
            <person name="Sykes S."/>
            <person name="Walk T."/>
            <person name="White J."/>
            <person name="Yandava C."/>
            <person name="Haas B."/>
            <person name="Nusbaum C."/>
            <person name="Birren B."/>
        </authorList>
    </citation>
    <scope>NUCLEOTIDE SEQUENCE [LARGE SCALE GENOMIC DNA]</scope>
    <source>
        <strain evidence="11">ATCC 64411 / 73-15</strain>
    </source>
</reference>
<evidence type="ECO:0000313" key="9">
    <source>
        <dbReference type="EMBL" id="KLU91349.1"/>
    </source>
</evidence>
<organism evidence="10 11">
    <name type="scientific">Magnaporthiopsis poae (strain ATCC 64411 / 73-15)</name>
    <name type="common">Kentucky bluegrass fungus</name>
    <name type="synonym">Magnaporthe poae</name>
    <dbReference type="NCBI Taxonomy" id="644358"/>
    <lineage>
        <taxon>Eukaryota</taxon>
        <taxon>Fungi</taxon>
        <taxon>Dikarya</taxon>
        <taxon>Ascomycota</taxon>
        <taxon>Pezizomycotina</taxon>
        <taxon>Sordariomycetes</taxon>
        <taxon>Sordariomycetidae</taxon>
        <taxon>Magnaporthales</taxon>
        <taxon>Magnaporthaceae</taxon>
        <taxon>Magnaporthiopsis</taxon>
    </lineage>
</organism>
<name>A0A0C4EB27_MAGP6</name>
<dbReference type="GO" id="GO:0008270">
    <property type="term" value="F:zinc ion binding"/>
    <property type="evidence" value="ECO:0007669"/>
    <property type="project" value="InterPro"/>
</dbReference>
<dbReference type="Proteomes" id="UP000011715">
    <property type="component" value="Unassembled WGS sequence"/>
</dbReference>
<evidence type="ECO:0000313" key="10">
    <source>
        <dbReference type="EnsemblFungi" id="MAPG_09870T0"/>
    </source>
</evidence>
<evidence type="ECO:0000259" key="8">
    <source>
        <dbReference type="PROSITE" id="PS50048"/>
    </source>
</evidence>
<evidence type="ECO:0000313" key="11">
    <source>
        <dbReference type="Proteomes" id="UP000011715"/>
    </source>
</evidence>
<keyword evidence="3" id="KW-0805">Transcription regulation</keyword>
<dbReference type="GO" id="GO:0005634">
    <property type="term" value="C:nucleus"/>
    <property type="evidence" value="ECO:0007669"/>
    <property type="project" value="UniProtKB-SubCell"/>
</dbReference>
<dbReference type="OrthoDB" id="1925334at2759"/>
<keyword evidence="2" id="KW-0479">Metal-binding</keyword>
<gene>
    <name evidence="9" type="ORF">MAPG_09870</name>
</gene>
<dbReference type="EMBL" id="GL876977">
    <property type="protein sequence ID" value="KLU91349.1"/>
    <property type="molecule type" value="Genomic_DNA"/>
</dbReference>
<dbReference type="CDD" id="cd12148">
    <property type="entry name" value="fungal_TF_MHR"/>
    <property type="match status" value="1"/>
</dbReference>
<sequence length="792" mass="85865">MSKRTWHDANTVVSPAEEAPLTNGNLVQNQQQHPHAKMNTSSPSAGSITVGRAASVRRDSAETRPSPHVAPPVLGHQPLVPQQVEISRKVKACAACRKQKIRCHMDQGSPPCRRCKERNLSCVLSKSLQMLMDERSQWHQDIIADLEALHAGMQHMRDHSGLPPLPPLRSSLDRPGPDNLGSASVVAEAHDEVGPSTDNSPKLMPQSEDGMPDIPMQSVYYLTKLRALRASDAMPDEMEQTGSRRQASGPHSQNKSAGVGGVDMMVGHHHGGSTTSAPQPFSDFISEGQVQLADAQKLFQLYIDRLDHFIYCIGRKWRTLDSLRRQSPILTACILTVAALHDSSSNHIYPVCNREFRRLVSGSVFDRRINREHLRALCIASYWLSDVSWTLSGIAIRRATEVNLVANYHRVVNDGEGQSASRPTSVPAAAGSPDAMEEAADCTRIWYNLYICDKHLSILYGRPSLVREDYAIQGWEHFLASPVATDHDRRLISQVALHIILAGVHELFGPDGGSAIPPVYSTQIATFSKQLDHWIGFWSGELKKNFEAIGEFPAKGALIHYHFAKLYLFSHVFRGLSPEEPIPAVFRSAATGAVAAATTIVELLLTDADIRAGLRGMPSYLHAMTAFACVFLLKIATKRRADGLVDVSLVSELAGKLVNQFRSVGVGRWHLVHLMAEGLERSAASLLQGDPGGNGGAFVARGTNGGSDMAAHHGISGHNGPVAGASPYGLPHDGSGTLGFSDPNSLGGLNGGIAETPLMFSNLSPDFAFGGTPFLDFNGGQLDSSYDHLNFP</sequence>
<dbReference type="VEuPathDB" id="FungiDB:MAPG_09870"/>
<keyword evidence="11" id="KW-1185">Reference proteome</keyword>
<feature type="compositionally biased region" description="Polar residues" evidence="7">
    <location>
        <begin position="240"/>
        <end position="256"/>
    </location>
</feature>
<dbReference type="Pfam" id="PF00172">
    <property type="entry name" value="Zn_clus"/>
    <property type="match status" value="1"/>
</dbReference>
<dbReference type="PROSITE" id="PS50048">
    <property type="entry name" value="ZN2_CY6_FUNGAL_2"/>
    <property type="match status" value="1"/>
</dbReference>
<dbReference type="PANTHER" id="PTHR31845:SF17">
    <property type="entry name" value="ZN(II)2CYS6 TRANSCRIPTION FACTOR (EUROFUNG)"/>
    <property type="match status" value="1"/>
</dbReference>
<feature type="region of interest" description="Disordered" evidence="7">
    <location>
        <begin position="234"/>
        <end position="280"/>
    </location>
</feature>
<dbReference type="SMART" id="SM00906">
    <property type="entry name" value="Fungal_trans"/>
    <property type="match status" value="1"/>
</dbReference>
<feature type="region of interest" description="Disordered" evidence="7">
    <location>
        <begin position="155"/>
        <end position="211"/>
    </location>
</feature>
<dbReference type="Gene3D" id="4.10.240.10">
    <property type="entry name" value="Zn(2)-C6 fungal-type DNA-binding domain"/>
    <property type="match status" value="1"/>
</dbReference>
<dbReference type="OMA" id="HLYSHVF"/>
<dbReference type="InterPro" id="IPR036864">
    <property type="entry name" value="Zn2-C6_fun-type_DNA-bd_sf"/>
</dbReference>